<protein>
    <submittedName>
        <fullName evidence="1">Unannotated protein</fullName>
    </submittedName>
</protein>
<evidence type="ECO:0000313" key="1">
    <source>
        <dbReference type="EMBL" id="CAB5025487.1"/>
    </source>
</evidence>
<dbReference type="InterPro" id="IPR054817">
    <property type="entry name" value="Glycosyl_F510_1955-like"/>
</dbReference>
<dbReference type="AlphaFoldDB" id="A0A6J7R9S9"/>
<dbReference type="NCBIfam" id="NF045728">
    <property type="entry name" value="glycosyl_F510_1955"/>
    <property type="match status" value="1"/>
</dbReference>
<dbReference type="EMBL" id="CAFBPD010000326">
    <property type="protein sequence ID" value="CAB5025487.1"/>
    <property type="molecule type" value="Genomic_DNA"/>
</dbReference>
<gene>
    <name evidence="1" type="ORF">UFOPK4061_01647</name>
</gene>
<organism evidence="1">
    <name type="scientific">freshwater metagenome</name>
    <dbReference type="NCBI Taxonomy" id="449393"/>
    <lineage>
        <taxon>unclassified sequences</taxon>
        <taxon>metagenomes</taxon>
        <taxon>ecological metagenomes</taxon>
    </lineage>
</organism>
<sequence length="251" mass="25771">MSGAALAGHIHNLAYDGEDLLIGTHEGLWSQKPGALPEQRSQDPFDVMGLTLTDDQWFASGHPGEGMDAPADLGLMASSDEGRTWKAVSLSGEVDFHRLSASDTAIVGVSAHDGRLLRSDDAGARWTDLGTPGLFDLAINPLDTAVIVGTTEDGPVRSSDSGASFQPLAGAPLLVLLTWSGSTLYGVDVDGGIHQSTDNGTTWLPQGSLTGQATAIAASGSKIAALVGDSIVESVDGGASFVGRITEIAPH</sequence>
<dbReference type="SUPFAM" id="SSF110296">
    <property type="entry name" value="Oligoxyloglucan reducing end-specific cellobiohydrolase"/>
    <property type="match status" value="1"/>
</dbReference>
<name>A0A6J7R9S9_9ZZZZ</name>
<dbReference type="Gene3D" id="2.130.10.10">
    <property type="entry name" value="YVTN repeat-like/Quinoprotein amine dehydrogenase"/>
    <property type="match status" value="2"/>
</dbReference>
<dbReference type="InterPro" id="IPR015943">
    <property type="entry name" value="WD40/YVTN_repeat-like_dom_sf"/>
</dbReference>
<proteinExistence type="predicted"/>
<accession>A0A6J7R9S9</accession>
<reference evidence="1" key="1">
    <citation type="submission" date="2020-05" db="EMBL/GenBank/DDBJ databases">
        <authorList>
            <person name="Chiriac C."/>
            <person name="Salcher M."/>
            <person name="Ghai R."/>
            <person name="Kavagutti S V."/>
        </authorList>
    </citation>
    <scope>NUCLEOTIDE SEQUENCE</scope>
</reference>